<comment type="caution">
    <text evidence="1">The sequence shown here is derived from an EMBL/GenBank/DDBJ whole genome shotgun (WGS) entry which is preliminary data.</text>
</comment>
<reference evidence="1 2" key="1">
    <citation type="journal article" date="2021" name="Nat. Plants">
        <title>The Taxus genome provides insights into paclitaxel biosynthesis.</title>
        <authorList>
            <person name="Xiong X."/>
            <person name="Gou J."/>
            <person name="Liao Q."/>
            <person name="Li Y."/>
            <person name="Zhou Q."/>
            <person name="Bi G."/>
            <person name="Li C."/>
            <person name="Du R."/>
            <person name="Wang X."/>
            <person name="Sun T."/>
            <person name="Guo L."/>
            <person name="Liang H."/>
            <person name="Lu P."/>
            <person name="Wu Y."/>
            <person name="Zhang Z."/>
            <person name="Ro D.K."/>
            <person name="Shang Y."/>
            <person name="Huang S."/>
            <person name="Yan J."/>
        </authorList>
    </citation>
    <scope>NUCLEOTIDE SEQUENCE [LARGE SCALE GENOMIC DNA]</scope>
    <source>
        <strain evidence="1">Ta-2019</strain>
    </source>
</reference>
<sequence>FKLARKIFTRSRRAQGEIDPLFELLQQHNFSLSPNNIVSNRTRSSSPVRRNRIPVEREASATCHALLLSDTRIPIRTLFRRMAVQPVPWGA</sequence>
<dbReference type="Proteomes" id="UP000824469">
    <property type="component" value="Unassembled WGS sequence"/>
</dbReference>
<keyword evidence="2" id="KW-1185">Reference proteome</keyword>
<proteinExistence type="predicted"/>
<protein>
    <submittedName>
        <fullName evidence="1">Uncharacterized protein</fullName>
    </submittedName>
</protein>
<evidence type="ECO:0000313" key="1">
    <source>
        <dbReference type="EMBL" id="KAH9287955.1"/>
    </source>
</evidence>
<organism evidence="1 2">
    <name type="scientific">Taxus chinensis</name>
    <name type="common">Chinese yew</name>
    <name type="synonym">Taxus wallichiana var. chinensis</name>
    <dbReference type="NCBI Taxonomy" id="29808"/>
    <lineage>
        <taxon>Eukaryota</taxon>
        <taxon>Viridiplantae</taxon>
        <taxon>Streptophyta</taxon>
        <taxon>Embryophyta</taxon>
        <taxon>Tracheophyta</taxon>
        <taxon>Spermatophyta</taxon>
        <taxon>Pinopsida</taxon>
        <taxon>Pinidae</taxon>
        <taxon>Conifers II</taxon>
        <taxon>Cupressales</taxon>
        <taxon>Taxaceae</taxon>
        <taxon>Taxus</taxon>
    </lineage>
</organism>
<gene>
    <name evidence="1" type="ORF">KI387_032072</name>
</gene>
<evidence type="ECO:0000313" key="2">
    <source>
        <dbReference type="Proteomes" id="UP000824469"/>
    </source>
</evidence>
<dbReference type="AlphaFoldDB" id="A0AA38BND8"/>
<dbReference type="EMBL" id="JAHRHJ020003813">
    <property type="protein sequence ID" value="KAH9287955.1"/>
    <property type="molecule type" value="Genomic_DNA"/>
</dbReference>
<feature type="non-terminal residue" evidence="1">
    <location>
        <position position="1"/>
    </location>
</feature>
<feature type="non-terminal residue" evidence="1">
    <location>
        <position position="91"/>
    </location>
</feature>
<name>A0AA38BND8_TAXCH</name>
<accession>A0AA38BND8</accession>